<evidence type="ECO:0000256" key="1">
    <source>
        <dbReference type="SAM" id="Phobius"/>
    </source>
</evidence>
<sequence>MNTSLENIYIVNRYNRRPECGWETPSNFFQNLWIAIYEWFGCDDYATIVWGTSIIANLVYWIPGLCFTFIDLTGKPAFILKYRIQENSPYPIPLSRVLKVLAVVFFNQTAVFIATQICCYYLMVWRGYESGRTLPTFQRLILEFAFFIVIEEILFYYCHRFVTFYYSALLFKFKKSQKQSRIHVSNRNCSTLRPSDRAPRLQSLPGILGPFCGHHIIYCCGTLALLTELKRHKARLPLLPSPEAHNYHHLKFTENYGAMGFLDDIHGTNKTFRNSEIYERHIWSLSLVPLKQMYPAKKKEE</sequence>
<dbReference type="InterPro" id="IPR050307">
    <property type="entry name" value="Sterol_Desaturase_Related"/>
</dbReference>
<gene>
    <name evidence="2" type="ORF">HNY73_006716</name>
</gene>
<feature type="transmembrane region" description="Helical" evidence="1">
    <location>
        <begin position="144"/>
        <end position="171"/>
    </location>
</feature>
<dbReference type="EMBL" id="JABXBU010000012">
    <property type="protein sequence ID" value="KAF8788707.1"/>
    <property type="molecule type" value="Genomic_DNA"/>
</dbReference>
<evidence type="ECO:0000313" key="2">
    <source>
        <dbReference type="EMBL" id="KAF8788707.1"/>
    </source>
</evidence>
<organism evidence="2 3">
    <name type="scientific">Argiope bruennichi</name>
    <name type="common">Wasp spider</name>
    <name type="synonym">Aranea bruennichi</name>
    <dbReference type="NCBI Taxonomy" id="94029"/>
    <lineage>
        <taxon>Eukaryota</taxon>
        <taxon>Metazoa</taxon>
        <taxon>Ecdysozoa</taxon>
        <taxon>Arthropoda</taxon>
        <taxon>Chelicerata</taxon>
        <taxon>Arachnida</taxon>
        <taxon>Araneae</taxon>
        <taxon>Araneomorphae</taxon>
        <taxon>Entelegynae</taxon>
        <taxon>Araneoidea</taxon>
        <taxon>Araneidae</taxon>
        <taxon>Argiope</taxon>
    </lineage>
</organism>
<name>A0A8T0FBR5_ARGBR</name>
<protein>
    <submittedName>
        <fullName evidence="2">Fatty acid hydroxylase domain-containing</fullName>
    </submittedName>
</protein>
<feature type="transmembrane region" description="Helical" evidence="1">
    <location>
        <begin position="100"/>
        <end position="124"/>
    </location>
</feature>
<dbReference type="AlphaFoldDB" id="A0A8T0FBR5"/>
<feature type="transmembrane region" description="Helical" evidence="1">
    <location>
        <begin position="58"/>
        <end position="80"/>
    </location>
</feature>
<comment type="caution">
    <text evidence="2">The sequence shown here is derived from an EMBL/GenBank/DDBJ whole genome shotgun (WGS) entry which is preliminary data.</text>
</comment>
<keyword evidence="1" id="KW-0472">Membrane</keyword>
<proteinExistence type="predicted"/>
<reference evidence="2" key="1">
    <citation type="journal article" date="2020" name="bioRxiv">
        <title>Chromosome-level reference genome of the European wasp spider Argiope bruennichi: a resource for studies on range expansion and evolutionary adaptation.</title>
        <authorList>
            <person name="Sheffer M.M."/>
            <person name="Hoppe A."/>
            <person name="Krehenwinkel H."/>
            <person name="Uhl G."/>
            <person name="Kuss A.W."/>
            <person name="Jensen L."/>
            <person name="Jensen C."/>
            <person name="Gillespie R.G."/>
            <person name="Hoff K.J."/>
            <person name="Prost S."/>
        </authorList>
    </citation>
    <scope>NUCLEOTIDE SEQUENCE</scope>
</reference>
<dbReference type="Proteomes" id="UP000807504">
    <property type="component" value="Unassembled WGS sequence"/>
</dbReference>
<evidence type="ECO:0000313" key="3">
    <source>
        <dbReference type="Proteomes" id="UP000807504"/>
    </source>
</evidence>
<keyword evidence="1" id="KW-0812">Transmembrane</keyword>
<accession>A0A8T0FBR5</accession>
<keyword evidence="3" id="KW-1185">Reference proteome</keyword>
<reference evidence="2" key="2">
    <citation type="submission" date="2020-06" db="EMBL/GenBank/DDBJ databases">
        <authorList>
            <person name="Sheffer M."/>
        </authorList>
    </citation>
    <scope>NUCLEOTIDE SEQUENCE</scope>
</reference>
<keyword evidence="1" id="KW-1133">Transmembrane helix</keyword>
<dbReference type="PANTHER" id="PTHR11863">
    <property type="entry name" value="STEROL DESATURASE"/>
    <property type="match status" value="1"/>
</dbReference>